<dbReference type="Proteomes" id="UP000663864">
    <property type="component" value="Unassembled WGS sequence"/>
</dbReference>
<organism evidence="1 3">
    <name type="scientific">Rotaria sordida</name>
    <dbReference type="NCBI Taxonomy" id="392033"/>
    <lineage>
        <taxon>Eukaryota</taxon>
        <taxon>Metazoa</taxon>
        <taxon>Spiralia</taxon>
        <taxon>Gnathifera</taxon>
        <taxon>Rotifera</taxon>
        <taxon>Eurotatoria</taxon>
        <taxon>Bdelloidea</taxon>
        <taxon>Philodinida</taxon>
        <taxon>Philodinidae</taxon>
        <taxon>Rotaria</taxon>
    </lineage>
</organism>
<sequence length="160" mass="17812">MMQTFIRSSVLLINKHLSIPTLIVNRTVSSTAASYETKILAIGATKNIAAEAQKSLIALGYKNSKLLGVYNTEESDQELITALKEKQWDAISIGGYVNGYDQSVQFNDKNVPSDRAEILLWFNRVLNIIHELAPKSKIILVKSPQDIHDGIQRIMGAEQK</sequence>
<proteinExistence type="predicted"/>
<evidence type="ECO:0000313" key="2">
    <source>
        <dbReference type="EMBL" id="CAF4140169.1"/>
    </source>
</evidence>
<accession>A0A815MWL5</accession>
<dbReference type="Proteomes" id="UP000663836">
    <property type="component" value="Unassembled WGS sequence"/>
</dbReference>
<comment type="caution">
    <text evidence="1">The sequence shown here is derived from an EMBL/GenBank/DDBJ whole genome shotgun (WGS) entry which is preliminary data.</text>
</comment>
<evidence type="ECO:0000313" key="1">
    <source>
        <dbReference type="EMBL" id="CAF1425345.1"/>
    </source>
</evidence>
<protein>
    <submittedName>
        <fullName evidence="1">Uncharacterized protein</fullName>
    </submittedName>
</protein>
<dbReference type="EMBL" id="CAJNOT010004290">
    <property type="protein sequence ID" value="CAF1425345.1"/>
    <property type="molecule type" value="Genomic_DNA"/>
</dbReference>
<dbReference type="AlphaFoldDB" id="A0A815MWL5"/>
<reference evidence="1" key="1">
    <citation type="submission" date="2021-02" db="EMBL/GenBank/DDBJ databases">
        <authorList>
            <person name="Nowell W R."/>
        </authorList>
    </citation>
    <scope>NUCLEOTIDE SEQUENCE</scope>
</reference>
<dbReference type="EMBL" id="CAJOBD010009701">
    <property type="protein sequence ID" value="CAF4140169.1"/>
    <property type="molecule type" value="Genomic_DNA"/>
</dbReference>
<gene>
    <name evidence="2" type="ORF">JBS370_LOCUS33453</name>
    <name evidence="1" type="ORF">ZHD862_LOCUS34127</name>
</gene>
<name>A0A815MWL5_9BILA</name>
<evidence type="ECO:0000313" key="3">
    <source>
        <dbReference type="Proteomes" id="UP000663864"/>
    </source>
</evidence>